<evidence type="ECO:0000313" key="7">
    <source>
        <dbReference type="EMBL" id="RZS70734.1"/>
    </source>
</evidence>
<dbReference type="SUPFAM" id="SSF48334">
    <property type="entry name" value="DNA repair protein MutS, domain III"/>
    <property type="match status" value="1"/>
</dbReference>
<sequence>MNFIADNQTLEDLALLGKFNPNSVFSIFNKVKTRGGEKLLDRMFRNPMTDAASINARSNAFRYYYNNNILLPVSGELVEKLEAYLDEARGGSYMSNLWTSMRKKVMASLVKDESYGRIEAGVQHCIQFLQQSKKLLQELEQLKKKEKAPWKEWADTLRSITGHSSLSDMPDGNGQLSLMQVSKLHHLFGQTLREAIQQLLELTYELDLMVTVADVARARQFNFAVAEDGDLAVLDVQDLRHPSLKQAVPNHLHFDTSGNSLFLTGANMAGKSTLMKSAGIAVYLAHMGFPLACSSMRFTVMDGLYSSVNVPDDLNKGYSHFYAEVLRVKTVAAEVASEKKLFVIFDELFKGTNVKDAYDATLAVTAAFASFRKSFFIISTHIIEVGEELMRSDDSIRFVFLPTVMQGTVPTYTYTLQKGITEDRQGMIILENEGILEML</sequence>
<protein>
    <submittedName>
        <fullName evidence="7">MutS-like protein</fullName>
    </submittedName>
</protein>
<keyword evidence="4" id="KW-0238">DNA-binding</keyword>
<evidence type="ECO:0000256" key="2">
    <source>
        <dbReference type="ARBA" id="ARBA00022741"/>
    </source>
</evidence>
<evidence type="ECO:0000256" key="4">
    <source>
        <dbReference type="ARBA" id="ARBA00023125"/>
    </source>
</evidence>
<evidence type="ECO:0000259" key="6">
    <source>
        <dbReference type="SMART" id="SM00534"/>
    </source>
</evidence>
<evidence type="ECO:0000256" key="1">
    <source>
        <dbReference type="ARBA" id="ARBA00006271"/>
    </source>
</evidence>
<organism evidence="7 8">
    <name type="scientific">Pseudobacter ginsenosidimutans</name>
    <dbReference type="NCBI Taxonomy" id="661488"/>
    <lineage>
        <taxon>Bacteria</taxon>
        <taxon>Pseudomonadati</taxon>
        <taxon>Bacteroidota</taxon>
        <taxon>Chitinophagia</taxon>
        <taxon>Chitinophagales</taxon>
        <taxon>Chitinophagaceae</taxon>
        <taxon>Pseudobacter</taxon>
    </lineage>
</organism>
<dbReference type="InterPro" id="IPR000432">
    <property type="entry name" value="DNA_mismatch_repair_MutS_C"/>
</dbReference>
<dbReference type="GO" id="GO:0005524">
    <property type="term" value="F:ATP binding"/>
    <property type="evidence" value="ECO:0007669"/>
    <property type="project" value="UniProtKB-KW"/>
</dbReference>
<dbReference type="GO" id="GO:0006298">
    <property type="term" value="P:mismatch repair"/>
    <property type="evidence" value="ECO:0007669"/>
    <property type="project" value="InterPro"/>
</dbReference>
<accession>A0A4Q7MS48</accession>
<name>A0A4Q7MS48_9BACT</name>
<dbReference type="SMART" id="SM00534">
    <property type="entry name" value="MUTSac"/>
    <property type="match status" value="1"/>
</dbReference>
<keyword evidence="8" id="KW-1185">Reference proteome</keyword>
<reference evidence="7 8" key="1">
    <citation type="submission" date="2019-02" db="EMBL/GenBank/DDBJ databases">
        <title>Genomic Encyclopedia of Type Strains, Phase IV (KMG-IV): sequencing the most valuable type-strain genomes for metagenomic binning, comparative biology and taxonomic classification.</title>
        <authorList>
            <person name="Goeker M."/>
        </authorList>
    </citation>
    <scope>NUCLEOTIDE SEQUENCE [LARGE SCALE GENOMIC DNA]</scope>
    <source>
        <strain evidence="7 8">DSM 18116</strain>
    </source>
</reference>
<dbReference type="Gene3D" id="3.40.50.300">
    <property type="entry name" value="P-loop containing nucleotide triphosphate hydrolases"/>
    <property type="match status" value="1"/>
</dbReference>
<comment type="similarity">
    <text evidence="1">Belongs to the DNA mismatch repair MutS family.</text>
</comment>
<keyword evidence="5" id="KW-0227">DNA damage</keyword>
<dbReference type="OrthoDB" id="1097361at2"/>
<dbReference type="Pfam" id="PF00488">
    <property type="entry name" value="MutS_V"/>
    <property type="match status" value="1"/>
</dbReference>
<dbReference type="Pfam" id="PF05192">
    <property type="entry name" value="MutS_III"/>
    <property type="match status" value="1"/>
</dbReference>
<dbReference type="Proteomes" id="UP000293874">
    <property type="component" value="Unassembled WGS sequence"/>
</dbReference>
<evidence type="ECO:0000313" key="8">
    <source>
        <dbReference type="Proteomes" id="UP000293874"/>
    </source>
</evidence>
<keyword evidence="3" id="KW-0067">ATP-binding</keyword>
<dbReference type="GO" id="GO:0140664">
    <property type="term" value="F:ATP-dependent DNA damage sensor activity"/>
    <property type="evidence" value="ECO:0007669"/>
    <property type="project" value="InterPro"/>
</dbReference>
<proteinExistence type="inferred from homology"/>
<dbReference type="InterPro" id="IPR045076">
    <property type="entry name" value="MutS"/>
</dbReference>
<dbReference type="GO" id="GO:0030983">
    <property type="term" value="F:mismatched DNA binding"/>
    <property type="evidence" value="ECO:0007669"/>
    <property type="project" value="InterPro"/>
</dbReference>
<feature type="domain" description="DNA mismatch repair proteins mutS family" evidence="6">
    <location>
        <begin position="258"/>
        <end position="437"/>
    </location>
</feature>
<dbReference type="EMBL" id="SGXA01000002">
    <property type="protein sequence ID" value="RZS70734.1"/>
    <property type="molecule type" value="Genomic_DNA"/>
</dbReference>
<dbReference type="InterPro" id="IPR007696">
    <property type="entry name" value="DNA_mismatch_repair_MutS_core"/>
</dbReference>
<dbReference type="AlphaFoldDB" id="A0A4Q7MS48"/>
<dbReference type="PANTHER" id="PTHR11361:SF34">
    <property type="entry name" value="DNA MISMATCH REPAIR PROTEIN MSH1, MITOCHONDRIAL"/>
    <property type="match status" value="1"/>
</dbReference>
<keyword evidence="5" id="KW-0234">DNA repair</keyword>
<keyword evidence="2" id="KW-0547">Nucleotide-binding</keyword>
<gene>
    <name evidence="7" type="ORF">EV199_2627</name>
</gene>
<dbReference type="PANTHER" id="PTHR11361">
    <property type="entry name" value="DNA MISMATCH REPAIR PROTEIN MUTS FAMILY MEMBER"/>
    <property type="match status" value="1"/>
</dbReference>
<dbReference type="SUPFAM" id="SSF52540">
    <property type="entry name" value="P-loop containing nucleoside triphosphate hydrolases"/>
    <property type="match status" value="1"/>
</dbReference>
<dbReference type="RefSeq" id="WP_130541220.1">
    <property type="nucleotide sequence ID" value="NZ_CP042431.1"/>
</dbReference>
<comment type="caution">
    <text evidence="7">The sequence shown here is derived from an EMBL/GenBank/DDBJ whole genome shotgun (WGS) entry which is preliminary data.</text>
</comment>
<dbReference type="InterPro" id="IPR036187">
    <property type="entry name" value="DNA_mismatch_repair_MutS_sf"/>
</dbReference>
<evidence type="ECO:0000256" key="3">
    <source>
        <dbReference type="ARBA" id="ARBA00022840"/>
    </source>
</evidence>
<dbReference type="Gene3D" id="1.10.1420.10">
    <property type="match status" value="1"/>
</dbReference>
<dbReference type="InterPro" id="IPR027417">
    <property type="entry name" value="P-loop_NTPase"/>
</dbReference>
<evidence type="ECO:0000256" key="5">
    <source>
        <dbReference type="ARBA" id="ARBA00023204"/>
    </source>
</evidence>